<dbReference type="PIRSF" id="PIRSF032025">
    <property type="entry name" value="UCP032025"/>
    <property type="match status" value="1"/>
</dbReference>
<sequence length="146" mass="15999">MISAGPAPHIGRVPLHLTKVAVGCRTIPALEKRIASRASGGEVRVVTRMRPKRMAEILEGGALFWIVQHRLVACQKILRFDDRPDGRLDIVCSEELLSIPTVPKRAHQGWRYLAPEDAPHPGDNDDSGLSLIPPTMYAKLAALALL</sequence>
<dbReference type="EMBL" id="BAABBR010000001">
    <property type="protein sequence ID" value="GAA4032178.1"/>
    <property type="molecule type" value="Genomic_DNA"/>
</dbReference>
<dbReference type="Proteomes" id="UP001424459">
    <property type="component" value="Unassembled WGS sequence"/>
</dbReference>
<evidence type="ECO:0000313" key="1">
    <source>
        <dbReference type="EMBL" id="GAA4032178.1"/>
    </source>
</evidence>
<dbReference type="Pfam" id="PF07370">
    <property type="entry name" value="DUF1489"/>
    <property type="match status" value="1"/>
</dbReference>
<protein>
    <submittedName>
        <fullName evidence="1">DUF1489 domain-containing protein</fullName>
    </submittedName>
</protein>
<reference evidence="2" key="1">
    <citation type="journal article" date="2019" name="Int. J. Syst. Evol. Microbiol.">
        <title>The Global Catalogue of Microorganisms (GCM) 10K type strain sequencing project: providing services to taxonomists for standard genome sequencing and annotation.</title>
        <authorList>
            <consortium name="The Broad Institute Genomics Platform"/>
            <consortium name="The Broad Institute Genome Sequencing Center for Infectious Disease"/>
            <person name="Wu L."/>
            <person name="Ma J."/>
        </authorList>
    </citation>
    <scope>NUCLEOTIDE SEQUENCE [LARGE SCALE GENOMIC DNA]</scope>
    <source>
        <strain evidence="2">JCM 17564</strain>
    </source>
</reference>
<accession>A0ABP7TW38</accession>
<keyword evidence="2" id="KW-1185">Reference proteome</keyword>
<name>A0ABP7TW38_9SPHN</name>
<evidence type="ECO:0000313" key="2">
    <source>
        <dbReference type="Proteomes" id="UP001424459"/>
    </source>
</evidence>
<organism evidence="1 2">
    <name type="scientific">Sphingomonas rosea</name>
    <dbReference type="NCBI Taxonomy" id="335605"/>
    <lineage>
        <taxon>Bacteria</taxon>
        <taxon>Pseudomonadati</taxon>
        <taxon>Pseudomonadota</taxon>
        <taxon>Alphaproteobacteria</taxon>
        <taxon>Sphingomonadales</taxon>
        <taxon>Sphingomonadaceae</taxon>
        <taxon>Sphingomonas</taxon>
    </lineage>
</organism>
<gene>
    <name evidence="1" type="ORF">GCM10022281_09780</name>
</gene>
<comment type="caution">
    <text evidence="1">The sequence shown here is derived from an EMBL/GenBank/DDBJ whole genome shotgun (WGS) entry which is preliminary data.</text>
</comment>
<dbReference type="InterPro" id="IPR008320">
    <property type="entry name" value="UCP032025"/>
</dbReference>
<proteinExistence type="predicted"/>